<dbReference type="GO" id="GO:0016491">
    <property type="term" value="F:oxidoreductase activity"/>
    <property type="evidence" value="ECO:0007669"/>
    <property type="project" value="UniProtKB-KW"/>
</dbReference>
<comment type="similarity">
    <text evidence="1">Belongs to the iron/ascorbate-dependent oxidoreductase family.</text>
</comment>
<dbReference type="AlphaFoldDB" id="A0A9P5MTB4"/>
<dbReference type="Proteomes" id="UP000759537">
    <property type="component" value="Unassembled WGS sequence"/>
</dbReference>
<evidence type="ECO:0000313" key="3">
    <source>
        <dbReference type="EMBL" id="KAF8478150.1"/>
    </source>
</evidence>
<dbReference type="Pfam" id="PF14226">
    <property type="entry name" value="DIOX_N"/>
    <property type="match status" value="1"/>
</dbReference>
<dbReference type="InterPro" id="IPR050231">
    <property type="entry name" value="Iron_ascorbate_oxido_reductase"/>
</dbReference>
<protein>
    <submittedName>
        <fullName evidence="3">Clavaminate synthase-like protein</fullName>
    </submittedName>
</protein>
<dbReference type="EMBL" id="WHVB01000012">
    <property type="protein sequence ID" value="KAF8478150.1"/>
    <property type="molecule type" value="Genomic_DNA"/>
</dbReference>
<gene>
    <name evidence="3" type="ORF">DFH94DRAFT_82275</name>
</gene>
<feature type="domain" description="Fe2OG dioxygenase" evidence="2">
    <location>
        <begin position="184"/>
        <end position="304"/>
    </location>
</feature>
<dbReference type="PANTHER" id="PTHR47990">
    <property type="entry name" value="2-OXOGLUTARATE (2OG) AND FE(II)-DEPENDENT OXYGENASE SUPERFAMILY PROTEIN-RELATED"/>
    <property type="match status" value="1"/>
</dbReference>
<dbReference type="OrthoDB" id="288590at2759"/>
<reference evidence="3" key="2">
    <citation type="journal article" date="2020" name="Nat. Commun.">
        <title>Large-scale genome sequencing of mycorrhizal fungi provides insights into the early evolution of symbiotic traits.</title>
        <authorList>
            <person name="Miyauchi S."/>
            <person name="Kiss E."/>
            <person name="Kuo A."/>
            <person name="Drula E."/>
            <person name="Kohler A."/>
            <person name="Sanchez-Garcia M."/>
            <person name="Morin E."/>
            <person name="Andreopoulos B."/>
            <person name="Barry K.W."/>
            <person name="Bonito G."/>
            <person name="Buee M."/>
            <person name="Carver A."/>
            <person name="Chen C."/>
            <person name="Cichocki N."/>
            <person name="Clum A."/>
            <person name="Culley D."/>
            <person name="Crous P.W."/>
            <person name="Fauchery L."/>
            <person name="Girlanda M."/>
            <person name="Hayes R.D."/>
            <person name="Keri Z."/>
            <person name="LaButti K."/>
            <person name="Lipzen A."/>
            <person name="Lombard V."/>
            <person name="Magnuson J."/>
            <person name="Maillard F."/>
            <person name="Murat C."/>
            <person name="Nolan M."/>
            <person name="Ohm R.A."/>
            <person name="Pangilinan J."/>
            <person name="Pereira M.F."/>
            <person name="Perotto S."/>
            <person name="Peter M."/>
            <person name="Pfister S."/>
            <person name="Riley R."/>
            <person name="Sitrit Y."/>
            <person name="Stielow J.B."/>
            <person name="Szollosi G."/>
            <person name="Zifcakova L."/>
            <person name="Stursova M."/>
            <person name="Spatafora J.W."/>
            <person name="Tedersoo L."/>
            <person name="Vaario L.M."/>
            <person name="Yamada A."/>
            <person name="Yan M."/>
            <person name="Wang P."/>
            <person name="Xu J."/>
            <person name="Bruns T."/>
            <person name="Baldrian P."/>
            <person name="Vilgalys R."/>
            <person name="Dunand C."/>
            <person name="Henrissat B."/>
            <person name="Grigoriev I.V."/>
            <person name="Hibbett D."/>
            <person name="Nagy L.G."/>
            <person name="Martin F.M."/>
        </authorList>
    </citation>
    <scope>NUCLEOTIDE SEQUENCE</scope>
    <source>
        <strain evidence="3">Prilba</strain>
    </source>
</reference>
<reference evidence="3" key="1">
    <citation type="submission" date="2019-10" db="EMBL/GenBank/DDBJ databases">
        <authorList>
            <consortium name="DOE Joint Genome Institute"/>
            <person name="Kuo A."/>
            <person name="Miyauchi S."/>
            <person name="Kiss E."/>
            <person name="Drula E."/>
            <person name="Kohler A."/>
            <person name="Sanchez-Garcia M."/>
            <person name="Andreopoulos B."/>
            <person name="Barry K.W."/>
            <person name="Bonito G."/>
            <person name="Buee M."/>
            <person name="Carver A."/>
            <person name="Chen C."/>
            <person name="Cichocki N."/>
            <person name="Clum A."/>
            <person name="Culley D."/>
            <person name="Crous P.W."/>
            <person name="Fauchery L."/>
            <person name="Girlanda M."/>
            <person name="Hayes R."/>
            <person name="Keri Z."/>
            <person name="LaButti K."/>
            <person name="Lipzen A."/>
            <person name="Lombard V."/>
            <person name="Magnuson J."/>
            <person name="Maillard F."/>
            <person name="Morin E."/>
            <person name="Murat C."/>
            <person name="Nolan M."/>
            <person name="Ohm R."/>
            <person name="Pangilinan J."/>
            <person name="Pereira M."/>
            <person name="Perotto S."/>
            <person name="Peter M."/>
            <person name="Riley R."/>
            <person name="Sitrit Y."/>
            <person name="Stielow B."/>
            <person name="Szollosi G."/>
            <person name="Zifcakova L."/>
            <person name="Stursova M."/>
            <person name="Spatafora J.W."/>
            <person name="Tedersoo L."/>
            <person name="Vaario L.-M."/>
            <person name="Yamada A."/>
            <person name="Yan M."/>
            <person name="Wang P."/>
            <person name="Xu J."/>
            <person name="Bruns T."/>
            <person name="Baldrian P."/>
            <person name="Vilgalys R."/>
            <person name="Henrissat B."/>
            <person name="Grigoriev I.V."/>
            <person name="Hibbett D."/>
            <person name="Nagy L.G."/>
            <person name="Martin F.M."/>
        </authorList>
    </citation>
    <scope>NUCLEOTIDE SEQUENCE</scope>
    <source>
        <strain evidence="3">Prilba</strain>
    </source>
</reference>
<keyword evidence="1" id="KW-0408">Iron</keyword>
<dbReference type="SUPFAM" id="SSF51197">
    <property type="entry name" value="Clavaminate synthase-like"/>
    <property type="match status" value="1"/>
</dbReference>
<evidence type="ECO:0000313" key="4">
    <source>
        <dbReference type="Proteomes" id="UP000759537"/>
    </source>
</evidence>
<dbReference type="InterPro" id="IPR027443">
    <property type="entry name" value="IPNS-like_sf"/>
</dbReference>
<evidence type="ECO:0000256" key="1">
    <source>
        <dbReference type="RuleBase" id="RU003682"/>
    </source>
</evidence>
<name>A0A9P5MTB4_9AGAM</name>
<dbReference type="GO" id="GO:0046872">
    <property type="term" value="F:metal ion binding"/>
    <property type="evidence" value="ECO:0007669"/>
    <property type="project" value="UniProtKB-KW"/>
</dbReference>
<comment type="caution">
    <text evidence="3">The sequence shown here is derived from an EMBL/GenBank/DDBJ whole genome shotgun (WGS) entry which is preliminary data.</text>
</comment>
<dbReference type="InterPro" id="IPR005123">
    <property type="entry name" value="Oxoglu/Fe-dep_dioxygenase_dom"/>
</dbReference>
<dbReference type="Pfam" id="PF03171">
    <property type="entry name" value="2OG-FeII_Oxy"/>
    <property type="match status" value="1"/>
</dbReference>
<organism evidence="3 4">
    <name type="scientific">Russula ochroleuca</name>
    <dbReference type="NCBI Taxonomy" id="152965"/>
    <lineage>
        <taxon>Eukaryota</taxon>
        <taxon>Fungi</taxon>
        <taxon>Dikarya</taxon>
        <taxon>Basidiomycota</taxon>
        <taxon>Agaricomycotina</taxon>
        <taxon>Agaricomycetes</taxon>
        <taxon>Russulales</taxon>
        <taxon>Russulaceae</taxon>
        <taxon>Russula</taxon>
    </lineage>
</organism>
<dbReference type="InterPro" id="IPR026992">
    <property type="entry name" value="DIOX_N"/>
</dbReference>
<dbReference type="InterPro" id="IPR044861">
    <property type="entry name" value="IPNS-like_FE2OG_OXY"/>
</dbReference>
<proteinExistence type="inferred from homology"/>
<dbReference type="Gene3D" id="2.60.120.330">
    <property type="entry name" value="B-lactam Antibiotic, Isopenicillin N Synthase, Chain"/>
    <property type="match status" value="1"/>
</dbReference>
<evidence type="ECO:0000259" key="2">
    <source>
        <dbReference type="PROSITE" id="PS51471"/>
    </source>
</evidence>
<keyword evidence="1" id="KW-0560">Oxidoreductase</keyword>
<keyword evidence="1" id="KW-0479">Metal-binding</keyword>
<sequence>MHSKISSGEAAVKAASTLPIIDIAPWVDGHNHEGRLSTATAIHAACLEFGFFYLDITSLVAPEEPEELSRLARDFFALPQDEKDKILVSNEDGARGYQRLKENITLGLADNQEAVDLYRPVENPDKRKLLWGENQWPSIPGFREKYEAWINKMKALGLIVMHAMAMGLGMTDAEWEDLKAQVDDSFWILRIIGYPPLPNDDQGISCGAHKDYGCLTFLWADATRGALQVFLQQQSPVENPGAVNGQEGNEEGIWITVDPIPGCIVCNIGEMWEVWTNGLYKSIIHRVIHRGSNYRVSIPFFFEPNFDTKVAPLEAARRIQKDQSLITEGHHTSKQVRKTVYEPIVYGDFLRGKVRNNFGYDEGEYN</sequence>
<keyword evidence="4" id="KW-1185">Reference proteome</keyword>
<accession>A0A9P5MTB4</accession>
<dbReference type="PROSITE" id="PS51471">
    <property type="entry name" value="FE2OG_OXY"/>
    <property type="match status" value="1"/>
</dbReference>